<dbReference type="SUPFAM" id="SSF158745">
    <property type="entry name" value="LanC-like"/>
    <property type="match status" value="1"/>
</dbReference>
<keyword evidence="1" id="KW-0862">Zinc</keyword>
<dbReference type="GO" id="GO:0046872">
    <property type="term" value="F:metal ion binding"/>
    <property type="evidence" value="ECO:0007669"/>
    <property type="project" value="UniProtKB-KW"/>
</dbReference>
<dbReference type="Pfam" id="PF13575">
    <property type="entry name" value="DUF4135"/>
    <property type="match status" value="1"/>
</dbReference>
<dbReference type="AlphaFoldDB" id="A0A7X6MHB0"/>
<keyword evidence="1" id="KW-0479">Metal-binding</keyword>
<dbReference type="CDD" id="cd04792">
    <property type="entry name" value="LanM-like"/>
    <property type="match status" value="1"/>
</dbReference>
<evidence type="ECO:0000313" key="4">
    <source>
        <dbReference type="EMBL" id="NKZ01597.1"/>
    </source>
</evidence>
<dbReference type="EMBL" id="JAAXPG010000040">
    <property type="protein sequence ID" value="NKZ01597.1"/>
    <property type="molecule type" value="Genomic_DNA"/>
</dbReference>
<evidence type="ECO:0000256" key="1">
    <source>
        <dbReference type="PIRSR" id="PIRSR607822-1"/>
    </source>
</evidence>
<dbReference type="InterPro" id="IPR025410">
    <property type="entry name" value="Lant_dehyd"/>
</dbReference>
<dbReference type="Proteomes" id="UP000553209">
    <property type="component" value="Unassembled WGS sequence"/>
</dbReference>
<dbReference type="InterPro" id="IPR017146">
    <property type="entry name" value="Lanti_2_LanM"/>
</dbReference>
<dbReference type="PIRSF" id="PIRSF037228">
    <property type="entry name" value="Lant_mod_RumM"/>
    <property type="match status" value="1"/>
</dbReference>
<name>A0A7X6MHB0_9ACTN</name>
<protein>
    <submittedName>
        <fullName evidence="4">Type 2 lantipeptide synthetase LanM</fullName>
    </submittedName>
</protein>
<dbReference type="Gene3D" id="1.50.10.10">
    <property type="match status" value="1"/>
</dbReference>
<gene>
    <name evidence="4" type="primary">lanM</name>
    <name evidence="4" type="ORF">HGB44_28580</name>
</gene>
<feature type="binding site" evidence="1">
    <location>
        <position position="919"/>
    </location>
    <ligand>
        <name>Zn(2+)</name>
        <dbReference type="ChEBI" id="CHEBI:29105"/>
    </ligand>
</feature>
<organism evidence="4 5">
    <name type="scientific">Nocardiopsis alborubida</name>
    <dbReference type="NCBI Taxonomy" id="146802"/>
    <lineage>
        <taxon>Bacteria</taxon>
        <taxon>Bacillati</taxon>
        <taxon>Actinomycetota</taxon>
        <taxon>Actinomycetes</taxon>
        <taxon>Streptosporangiales</taxon>
        <taxon>Nocardiopsidaceae</taxon>
        <taxon>Nocardiopsis</taxon>
    </lineage>
</organism>
<evidence type="ECO:0000259" key="3">
    <source>
        <dbReference type="Pfam" id="PF13575"/>
    </source>
</evidence>
<dbReference type="SMART" id="SM01260">
    <property type="entry name" value="LANC_like"/>
    <property type="match status" value="1"/>
</dbReference>
<feature type="binding site" evidence="1">
    <location>
        <position position="873"/>
    </location>
    <ligand>
        <name>Zn(2+)</name>
        <dbReference type="ChEBI" id="CHEBI:29105"/>
    </ligand>
</feature>
<comment type="caution">
    <text evidence="4">The sequence shown here is derived from an EMBL/GenBank/DDBJ whole genome shotgun (WGS) entry which is preliminary data.</text>
</comment>
<keyword evidence="5" id="KW-1185">Reference proteome</keyword>
<sequence length="1008" mass="108722">MISPAKFYPEFDGAQVEETITPLARYDGDVTALLSRPGPVDGTPPPSGEVLTTARVWAGQPERYPFQRLVRDAATGIVDSDPLHGHRDLFDDPEEALVQLLERTEARLGSFHARPLVAALNRARVRGVLVGDTPAERYTDFVERSLRSSVQEVSGLELPVLTDVTRLVLRNAAESTREACARLAADRDQIADVFGIAADDRLVSLGSSDGDTHHHGRSVSVLTFRSGRRLVHKPRDVSCESAYRTVAEVFNTRLGTSLPCARVLERDGYGYVEHVESEDVSDMIPGFMRASGELAAVLYLFDARDMHFENVLPTRRGPLPIDLETLFHQARVYTGPVPETPGNAHSVISRSVYGTGLLPLVMSGRDPESGHVDFGFLGGQGSGVAPFRSMLFERPFTDEMRLVLRSGTQEERSSVVGTLSPEETQDIGEEMAEGFTRVYRAVAADPGPWADLLRRVAARVRVRYVHNPTALYGQALRMTAGANPMDDREVYTALLKRIAIPSRSAGHEIVRSEIRQLAERDVPYFTTAATGTALDDGDGNPVGVEFAQTPLERALDKLRGMGEKDLALQRTLIHSAFASRFPDNHLLPASAGTGGPGGRSRPRGRTGPAELAGRIADRLVETSLPDRFTYLPPTWIGPRVSAAAHRPWPPGVLGLDLYTGRTGPALALAASARVLGRADHGELAERVFSATAELVRTIPRDSRDMDAFGWSGYTGSASLLFGLCAAGRLMERPDWVEAARDAVPLVTERIAPLPSEGTALDVVDGLAGVLLCLSAVGGPAAEAATASLTDRLLTALADGGRHPVLNQSGFAHGVSGLIHTLVRVGPLLPEDRRPAVTRTLHGLVDGLGRFHVPEEDNWFSNTATPRSFSSGWCHGSAGIALALNSFHGLTGDPGVLRLRDTAVRTTLRNGFGRNLTWCHGDLGNHAILTEISRGAGGEWLLPEIAAAEERWLNAEVIERKNADTRSRYAHTSSLMVGTAGILLHLLRRVDPALALSLVTLTPGGESAT</sequence>
<reference evidence="4 5" key="1">
    <citation type="submission" date="2020-04" db="EMBL/GenBank/DDBJ databases">
        <title>MicrobeNet Type strains.</title>
        <authorList>
            <person name="Nicholson A.C."/>
        </authorList>
    </citation>
    <scope>NUCLEOTIDE SEQUENCE [LARGE SCALE GENOMIC DNA]</scope>
    <source>
        <strain evidence="4 5">ATCC 23612</strain>
    </source>
</reference>
<dbReference type="InterPro" id="IPR012341">
    <property type="entry name" value="6hp_glycosidase-like_sf"/>
</dbReference>
<dbReference type="NCBIfam" id="TIGR03897">
    <property type="entry name" value="lanti_2_LanM"/>
    <property type="match status" value="1"/>
</dbReference>
<dbReference type="GO" id="GO:0005975">
    <property type="term" value="P:carbohydrate metabolic process"/>
    <property type="evidence" value="ECO:0007669"/>
    <property type="project" value="InterPro"/>
</dbReference>
<dbReference type="PRINTS" id="PR01950">
    <property type="entry name" value="LANCSUPER"/>
</dbReference>
<dbReference type="Pfam" id="PF05147">
    <property type="entry name" value="LANC_like"/>
    <property type="match status" value="1"/>
</dbReference>
<feature type="region of interest" description="Disordered" evidence="2">
    <location>
        <begin position="585"/>
        <end position="609"/>
    </location>
</feature>
<feature type="domain" description="Lantibiotic biosynthesis protein dehydration" evidence="3">
    <location>
        <begin position="159"/>
        <end position="527"/>
    </location>
</feature>
<feature type="binding site" evidence="1">
    <location>
        <position position="918"/>
    </location>
    <ligand>
        <name>Zn(2+)</name>
        <dbReference type="ChEBI" id="CHEBI:29105"/>
    </ligand>
</feature>
<proteinExistence type="predicted"/>
<evidence type="ECO:0000256" key="2">
    <source>
        <dbReference type="SAM" id="MobiDB-lite"/>
    </source>
</evidence>
<dbReference type="GO" id="GO:0031179">
    <property type="term" value="P:peptide modification"/>
    <property type="evidence" value="ECO:0007669"/>
    <property type="project" value="InterPro"/>
</dbReference>
<dbReference type="InterPro" id="IPR007822">
    <property type="entry name" value="LANC-like"/>
</dbReference>
<dbReference type="RefSeq" id="WP_061079706.1">
    <property type="nucleotide sequence ID" value="NZ_JAAXPG010000040.1"/>
</dbReference>
<accession>A0A7X6MHB0</accession>
<evidence type="ECO:0000313" key="5">
    <source>
        <dbReference type="Proteomes" id="UP000553209"/>
    </source>
</evidence>